<comment type="caution">
    <text evidence="5">The sequence shown here is derived from an EMBL/GenBank/DDBJ whole genome shotgun (WGS) entry which is preliminary data.</text>
</comment>
<dbReference type="InterPro" id="IPR036390">
    <property type="entry name" value="WH_DNA-bd_sf"/>
</dbReference>
<dbReference type="OrthoDB" id="340227at2759"/>
<dbReference type="SUPFAM" id="SSF46785">
    <property type="entry name" value="Winged helix' DNA-binding domain"/>
    <property type="match status" value="1"/>
</dbReference>
<dbReference type="InterPro" id="IPR006607">
    <property type="entry name" value="DM15"/>
</dbReference>
<dbReference type="InterPro" id="IPR006630">
    <property type="entry name" value="La_HTH"/>
</dbReference>
<dbReference type="Pfam" id="PF21071">
    <property type="entry name" value="LARP1_HEAT"/>
    <property type="match status" value="1"/>
</dbReference>
<feature type="compositionally biased region" description="Polar residues" evidence="3">
    <location>
        <begin position="512"/>
        <end position="521"/>
    </location>
</feature>
<dbReference type="AlphaFoldDB" id="A0A9P8I573"/>
<keyword evidence="1 2" id="KW-0694">RNA-binding</keyword>
<feature type="domain" description="HTH La-type RNA-binding" evidence="4">
    <location>
        <begin position="733"/>
        <end position="822"/>
    </location>
</feature>
<feature type="region of interest" description="Disordered" evidence="3">
    <location>
        <begin position="30"/>
        <end position="55"/>
    </location>
</feature>
<keyword evidence="6" id="KW-1185">Reference proteome</keyword>
<feature type="compositionally biased region" description="Polar residues" evidence="3">
    <location>
        <begin position="618"/>
        <end position="630"/>
    </location>
</feature>
<dbReference type="GO" id="GO:0000339">
    <property type="term" value="F:RNA cap binding"/>
    <property type="evidence" value="ECO:0007669"/>
    <property type="project" value="InterPro"/>
</dbReference>
<feature type="compositionally biased region" description="Basic and acidic residues" evidence="3">
    <location>
        <begin position="174"/>
        <end position="186"/>
    </location>
</feature>
<feature type="compositionally biased region" description="Polar residues" evidence="3">
    <location>
        <begin position="1007"/>
        <end position="1035"/>
    </location>
</feature>
<organism evidence="5 6">
    <name type="scientific">Glutinoglossum americanum</name>
    <dbReference type="NCBI Taxonomy" id="1670608"/>
    <lineage>
        <taxon>Eukaryota</taxon>
        <taxon>Fungi</taxon>
        <taxon>Dikarya</taxon>
        <taxon>Ascomycota</taxon>
        <taxon>Pezizomycotina</taxon>
        <taxon>Geoglossomycetes</taxon>
        <taxon>Geoglossales</taxon>
        <taxon>Geoglossaceae</taxon>
        <taxon>Glutinoglossum</taxon>
    </lineage>
</organism>
<sequence>MDMSGVSSKSGGDLAPALPAFSYAQAAKGRPAPSISAPVSKPGSVSSTTSNDLAPPAVVTPAIAVNGTSSAILGVVCSEALSSTSVSQPEEIHTGSGSKSSDTYSKLASPSPQRQLSTQALSIISTPSSPDFGTASTSTLQKEDDASSTPNASSESTWDKQSQSSATAGGATEQTEKDKDKGKEKDATKTLVAAAIPAVNIWQQRKEAQAAKAKLNPASVPAQQVSLKTSALSPISNGLGPGPVFQAGKVANDRAPDQGKLDVKKKGRYTGDNVDDDDKATFSQSGDRKDNTSLSRDKRKSFDGHGKSREDVSRKIGSRVKASSDKGKELSSIPAPPPVEDPISWPTFDTAQDEKKRVQDKVEKSDKEKAPATGTRPHGKEKWMPVPYTPTVVYQTPLPGLRGRGGRGSRGGRTGTNMGNGVGSGAEKGASLQTLTIAATDTAERGRSESTARQDSASLPFRPSKRPASTGASGSNSQRKPGHSSITDRNREADVGNPIEPEAGPLLASPISRRTSTATQTDHTHRLRQDYRQGHRGDTSMFNGHAHATTERGERGHSHNNEIHNHPRSAGPDRRAEGFGRGSDYFRDTGNYHTTRERVESGPERSRGGFRGSRGSSNGYTNGQHSNHGYSNGHQSHQQNSSTYPYPKSPSPYQGSQPQTQQSSQYNHSQQSRGYRSGPRSQSVPNPIVYNGYSQGMAGGPHQLPAIQTSISNLYDFPGIPLNAMPYSPFLQQYSDFMKALIEQLFREYYFSIENLCKDLYLRKQMDSQGFVFLKVIVGFNRIKLLTQDMELVRYACLQSPELELAAGPDGVERLRKRNGWQNWVLAVEDRHSSAQNDGPSELHRPRPPLSQQPGIDVQYMVQFPQPTASPTEMVGGIESVIGSPTANPPLNGVAPSFVPSDESQAPYEAANGELHIAATPLSAAVPDFSPGTLSIGGVLPLNPGNAGDNVFTDEQVESLVIVVRKQGNTKPGVPYHNASRRTFSNGSIDVRTIADELDKHEERQTRPSATRNSEAAEPETSQRSKSPLGPNSSRKAAYGNPSPVFWVKDRETPIDSLPSDLTHESYNTFRKNALKQRELSTPGKCHRDMDVLYQFWSHFLIRNFNSRMFDEFRQLAYEDATERQSTVGTRNLIQYYDEALASKNAISQDIARHYVELVRLEDRTKERPGFEKLRAAWHNGALNVKNRKKIDIVIDSELRAELER</sequence>
<evidence type="ECO:0000259" key="4">
    <source>
        <dbReference type="PROSITE" id="PS50961"/>
    </source>
</evidence>
<feature type="region of interest" description="Disordered" evidence="3">
    <location>
        <begin position="969"/>
        <end position="1042"/>
    </location>
</feature>
<dbReference type="Gene3D" id="1.10.10.10">
    <property type="entry name" value="Winged helix-like DNA-binding domain superfamily/Winged helix DNA-binding domain"/>
    <property type="match status" value="1"/>
</dbReference>
<feature type="region of interest" description="Disordered" evidence="3">
    <location>
        <begin position="832"/>
        <end position="852"/>
    </location>
</feature>
<evidence type="ECO:0000256" key="2">
    <source>
        <dbReference type="PROSITE-ProRule" id="PRU00332"/>
    </source>
</evidence>
<feature type="compositionally biased region" description="Basic and acidic residues" evidence="3">
    <location>
        <begin position="548"/>
        <end position="578"/>
    </location>
</feature>
<feature type="compositionally biased region" description="Basic and acidic residues" evidence="3">
    <location>
        <begin position="352"/>
        <end position="370"/>
    </location>
</feature>
<proteinExistence type="predicted"/>
<feature type="compositionally biased region" description="Basic and acidic residues" evidence="3">
    <location>
        <begin position="993"/>
        <end position="1006"/>
    </location>
</feature>
<feature type="compositionally biased region" description="Gly residues" evidence="3">
    <location>
        <begin position="402"/>
        <end position="426"/>
    </location>
</feature>
<dbReference type="GO" id="GO:0045727">
    <property type="term" value="P:positive regulation of translation"/>
    <property type="evidence" value="ECO:0007669"/>
    <property type="project" value="TreeGrafter"/>
</dbReference>
<evidence type="ECO:0000256" key="3">
    <source>
        <dbReference type="SAM" id="MobiDB-lite"/>
    </source>
</evidence>
<dbReference type="PANTHER" id="PTHR22792">
    <property type="entry name" value="LUPUS LA PROTEIN-RELATED"/>
    <property type="match status" value="1"/>
</dbReference>
<gene>
    <name evidence="5" type="ORF">FGG08_005590</name>
</gene>
<feature type="compositionally biased region" description="Basic and acidic residues" evidence="3">
    <location>
        <begin position="442"/>
        <end position="452"/>
    </location>
</feature>
<feature type="compositionally biased region" description="Polar residues" evidence="3">
    <location>
        <begin position="147"/>
        <end position="167"/>
    </location>
</feature>
<feature type="compositionally biased region" description="Basic and acidic residues" evidence="3">
    <location>
        <begin position="251"/>
        <end position="264"/>
    </location>
</feature>
<feature type="compositionally biased region" description="Low complexity" evidence="3">
    <location>
        <begin position="631"/>
        <end position="672"/>
    </location>
</feature>
<dbReference type="CDD" id="cd07323">
    <property type="entry name" value="LAM"/>
    <property type="match status" value="1"/>
</dbReference>
<accession>A0A9P8I573</accession>
<feature type="compositionally biased region" description="Basic and acidic residues" evidence="3">
    <location>
        <begin position="522"/>
        <end position="538"/>
    </location>
</feature>
<protein>
    <recommendedName>
        <fullName evidence="4">HTH La-type RNA-binding domain-containing protein</fullName>
    </recommendedName>
</protein>
<feature type="compositionally biased region" description="Basic and acidic residues" evidence="3">
    <location>
        <begin position="300"/>
        <end position="314"/>
    </location>
</feature>
<evidence type="ECO:0000313" key="5">
    <source>
        <dbReference type="EMBL" id="KAH0537639.1"/>
    </source>
</evidence>
<dbReference type="GO" id="GO:0005829">
    <property type="term" value="C:cytosol"/>
    <property type="evidence" value="ECO:0007669"/>
    <property type="project" value="TreeGrafter"/>
</dbReference>
<dbReference type="Pfam" id="PF05383">
    <property type="entry name" value="La"/>
    <property type="match status" value="1"/>
</dbReference>
<dbReference type="GO" id="GO:0048255">
    <property type="term" value="P:mRNA stabilization"/>
    <property type="evidence" value="ECO:0007669"/>
    <property type="project" value="InterPro"/>
</dbReference>
<dbReference type="SMART" id="SM00715">
    <property type="entry name" value="LA"/>
    <property type="match status" value="1"/>
</dbReference>
<feature type="compositionally biased region" description="Polar residues" evidence="3">
    <location>
        <begin position="470"/>
        <end position="485"/>
    </location>
</feature>
<name>A0A9P8I573_9PEZI</name>
<dbReference type="PANTHER" id="PTHR22792:SF132">
    <property type="entry name" value="LA-RELATED PROTEIN 1"/>
    <property type="match status" value="1"/>
</dbReference>
<feature type="compositionally biased region" description="Polar residues" evidence="3">
    <location>
        <begin position="43"/>
        <end position="52"/>
    </location>
</feature>
<dbReference type="SMART" id="SM00684">
    <property type="entry name" value="DM15"/>
    <property type="match status" value="2"/>
</dbReference>
<feature type="compositionally biased region" description="Polar residues" evidence="3">
    <location>
        <begin position="221"/>
        <end position="236"/>
    </location>
</feature>
<evidence type="ECO:0000256" key="1">
    <source>
        <dbReference type="ARBA" id="ARBA00022884"/>
    </source>
</evidence>
<feature type="compositionally biased region" description="Polar residues" evidence="3">
    <location>
        <begin position="95"/>
        <end position="140"/>
    </location>
</feature>
<dbReference type="InterPro" id="IPR045180">
    <property type="entry name" value="La_dom_prot"/>
</dbReference>
<dbReference type="PROSITE" id="PS50961">
    <property type="entry name" value="HTH_LA"/>
    <property type="match status" value="1"/>
</dbReference>
<dbReference type="InterPro" id="IPR036388">
    <property type="entry name" value="WH-like_DNA-bd_sf"/>
</dbReference>
<dbReference type="EMBL" id="JAGHQL010000136">
    <property type="protein sequence ID" value="KAH0537639.1"/>
    <property type="molecule type" value="Genomic_DNA"/>
</dbReference>
<dbReference type="Proteomes" id="UP000698800">
    <property type="component" value="Unassembled WGS sequence"/>
</dbReference>
<feature type="compositionally biased region" description="Basic and acidic residues" evidence="3">
    <location>
        <begin position="594"/>
        <end position="607"/>
    </location>
</feature>
<dbReference type="GO" id="GO:0010494">
    <property type="term" value="C:cytoplasmic stress granule"/>
    <property type="evidence" value="ECO:0007669"/>
    <property type="project" value="TreeGrafter"/>
</dbReference>
<feature type="region of interest" description="Disordered" evidence="3">
    <location>
        <begin position="205"/>
        <end position="691"/>
    </location>
</feature>
<reference evidence="5" key="1">
    <citation type="submission" date="2021-03" db="EMBL/GenBank/DDBJ databases">
        <title>Comparative genomics and phylogenomic investigation of the class Geoglossomycetes provide insights into ecological specialization and systematics.</title>
        <authorList>
            <person name="Melie T."/>
            <person name="Pirro S."/>
            <person name="Miller A.N."/>
            <person name="Quandt A."/>
        </authorList>
    </citation>
    <scope>NUCLEOTIDE SEQUENCE</scope>
    <source>
        <strain evidence="5">GBOQ0MN5Z8</strain>
    </source>
</reference>
<feature type="region of interest" description="Disordered" evidence="3">
    <location>
        <begin position="83"/>
        <end position="186"/>
    </location>
</feature>
<evidence type="ECO:0000313" key="6">
    <source>
        <dbReference type="Proteomes" id="UP000698800"/>
    </source>
</evidence>